<evidence type="ECO:0000259" key="6">
    <source>
        <dbReference type="PROSITE" id="PS51387"/>
    </source>
</evidence>
<evidence type="ECO:0000256" key="4">
    <source>
        <dbReference type="ARBA" id="ARBA00022827"/>
    </source>
</evidence>
<name>A0A4Y7TMY2_COPMI</name>
<dbReference type="Pfam" id="PF01565">
    <property type="entry name" value="FAD_binding_4"/>
    <property type="match status" value="1"/>
</dbReference>
<organism evidence="7 8">
    <name type="scientific">Coprinellus micaceus</name>
    <name type="common">Glistening ink-cap mushroom</name>
    <name type="synonym">Coprinus micaceus</name>
    <dbReference type="NCBI Taxonomy" id="71717"/>
    <lineage>
        <taxon>Eukaryota</taxon>
        <taxon>Fungi</taxon>
        <taxon>Dikarya</taxon>
        <taxon>Basidiomycota</taxon>
        <taxon>Agaricomycotina</taxon>
        <taxon>Agaricomycetes</taxon>
        <taxon>Agaricomycetidae</taxon>
        <taxon>Agaricales</taxon>
        <taxon>Agaricineae</taxon>
        <taxon>Psathyrellaceae</taxon>
        <taxon>Coprinellus</taxon>
    </lineage>
</organism>
<keyword evidence="5" id="KW-0560">Oxidoreductase</keyword>
<dbReference type="EMBL" id="QPFP01000007">
    <property type="protein sequence ID" value="TEB35563.1"/>
    <property type="molecule type" value="Genomic_DNA"/>
</dbReference>
<keyword evidence="4" id="KW-0274">FAD</keyword>
<comment type="caution">
    <text evidence="7">The sequence shown here is derived from an EMBL/GenBank/DDBJ whole genome shotgun (WGS) entry which is preliminary data.</text>
</comment>
<dbReference type="OrthoDB" id="415825at2759"/>
<evidence type="ECO:0000313" key="8">
    <source>
        <dbReference type="Proteomes" id="UP000298030"/>
    </source>
</evidence>
<dbReference type="Gene3D" id="3.30.465.10">
    <property type="match status" value="1"/>
</dbReference>
<dbReference type="Proteomes" id="UP000298030">
    <property type="component" value="Unassembled WGS sequence"/>
</dbReference>
<keyword evidence="3" id="KW-0285">Flavoprotein</keyword>
<protein>
    <submittedName>
        <fullName evidence="7">FAD binding domain-containing protein</fullName>
    </submittedName>
</protein>
<proteinExistence type="inferred from homology"/>
<dbReference type="PANTHER" id="PTHR42973">
    <property type="entry name" value="BINDING OXIDOREDUCTASE, PUTATIVE (AFU_ORTHOLOGUE AFUA_1G17690)-RELATED"/>
    <property type="match status" value="1"/>
</dbReference>
<dbReference type="PROSITE" id="PS51387">
    <property type="entry name" value="FAD_PCMH"/>
    <property type="match status" value="1"/>
</dbReference>
<comment type="similarity">
    <text evidence="2">Belongs to the oxygen-dependent FAD-linked oxidoreductase family.</text>
</comment>
<dbReference type="SUPFAM" id="SSF56176">
    <property type="entry name" value="FAD-binding/transporter-associated domain-like"/>
    <property type="match status" value="1"/>
</dbReference>
<dbReference type="Gene3D" id="3.40.462.20">
    <property type="match status" value="1"/>
</dbReference>
<gene>
    <name evidence="7" type="ORF">FA13DRAFT_1706840</name>
</gene>
<accession>A0A4Y7TMY2</accession>
<dbReference type="InterPro" id="IPR016166">
    <property type="entry name" value="FAD-bd_PCMH"/>
</dbReference>
<dbReference type="AlphaFoldDB" id="A0A4Y7TMY2"/>
<dbReference type="GO" id="GO:0071949">
    <property type="term" value="F:FAD binding"/>
    <property type="evidence" value="ECO:0007669"/>
    <property type="project" value="InterPro"/>
</dbReference>
<dbReference type="InterPro" id="IPR006094">
    <property type="entry name" value="Oxid_FAD_bind_N"/>
</dbReference>
<evidence type="ECO:0000256" key="1">
    <source>
        <dbReference type="ARBA" id="ARBA00001974"/>
    </source>
</evidence>
<reference evidence="7 8" key="1">
    <citation type="journal article" date="2019" name="Nat. Ecol. Evol.">
        <title>Megaphylogeny resolves global patterns of mushroom evolution.</title>
        <authorList>
            <person name="Varga T."/>
            <person name="Krizsan K."/>
            <person name="Foldi C."/>
            <person name="Dima B."/>
            <person name="Sanchez-Garcia M."/>
            <person name="Sanchez-Ramirez S."/>
            <person name="Szollosi G.J."/>
            <person name="Szarkandi J.G."/>
            <person name="Papp V."/>
            <person name="Albert L."/>
            <person name="Andreopoulos W."/>
            <person name="Angelini C."/>
            <person name="Antonin V."/>
            <person name="Barry K.W."/>
            <person name="Bougher N.L."/>
            <person name="Buchanan P."/>
            <person name="Buyck B."/>
            <person name="Bense V."/>
            <person name="Catcheside P."/>
            <person name="Chovatia M."/>
            <person name="Cooper J."/>
            <person name="Damon W."/>
            <person name="Desjardin D."/>
            <person name="Finy P."/>
            <person name="Geml J."/>
            <person name="Haridas S."/>
            <person name="Hughes K."/>
            <person name="Justo A."/>
            <person name="Karasinski D."/>
            <person name="Kautmanova I."/>
            <person name="Kiss B."/>
            <person name="Kocsube S."/>
            <person name="Kotiranta H."/>
            <person name="LaButti K.M."/>
            <person name="Lechner B.E."/>
            <person name="Liimatainen K."/>
            <person name="Lipzen A."/>
            <person name="Lukacs Z."/>
            <person name="Mihaltcheva S."/>
            <person name="Morgado L.N."/>
            <person name="Niskanen T."/>
            <person name="Noordeloos M.E."/>
            <person name="Ohm R.A."/>
            <person name="Ortiz-Santana B."/>
            <person name="Ovrebo C."/>
            <person name="Racz N."/>
            <person name="Riley R."/>
            <person name="Savchenko A."/>
            <person name="Shiryaev A."/>
            <person name="Soop K."/>
            <person name="Spirin V."/>
            <person name="Szebenyi C."/>
            <person name="Tomsovsky M."/>
            <person name="Tulloss R.E."/>
            <person name="Uehling J."/>
            <person name="Grigoriev I.V."/>
            <person name="Vagvolgyi C."/>
            <person name="Papp T."/>
            <person name="Martin F.M."/>
            <person name="Miettinen O."/>
            <person name="Hibbett D.S."/>
            <person name="Nagy L.G."/>
        </authorList>
    </citation>
    <scope>NUCLEOTIDE SEQUENCE [LARGE SCALE GENOMIC DNA]</scope>
    <source>
        <strain evidence="7 8">FP101781</strain>
    </source>
</reference>
<evidence type="ECO:0000313" key="7">
    <source>
        <dbReference type="EMBL" id="TEB35563.1"/>
    </source>
</evidence>
<evidence type="ECO:0000256" key="5">
    <source>
        <dbReference type="ARBA" id="ARBA00023002"/>
    </source>
</evidence>
<dbReference type="Gene3D" id="3.30.43.10">
    <property type="entry name" value="Uridine Diphospho-n-acetylenolpyruvylglucosamine Reductase, domain 2"/>
    <property type="match status" value="1"/>
</dbReference>
<dbReference type="InterPro" id="IPR050416">
    <property type="entry name" value="FAD-linked_Oxidoreductase"/>
</dbReference>
<sequence length="484" mass="53077">MAIEKNLLEEDSPDYEPAIARWATNAQRNAKVVVFVKDSEDIVIAIKYAKENGLPVAVKGGGHNAAGASSVEDGLVIDLSRYLNQVRIEPDKRLGYVGGGCVWKTVDEAAIKYGLATVGGTVNHILKVGWLRRPAWGGGGYGWLTNRYGLATDNIRQATVVTADGSILTANDKDNEDLFWAIRGGGGNFGVVTEFVFELYPQRKTVFAGTIVYAPDSLKEIIEVTQRWWPNAGENEAMCQVATVDPESRNVSAAFRGRKSAGIDHPSKPVFVLLVMYNGSEEEGRAAYKEFLDIGPIADMAKELPYEELNTLQNVQSARGQGWYLKGISQKAPDFEGAMKVLMGAGGLSQNQKFFPSIIWEYFPLSKVNAVPVSATAFRRELTPNILFTIAWGGPKDRTSEARTAVQNMVDILIAGQRGLSKSEEFGYTNYDTEATPAQVRNTAGSVDRAKLAFGSNYPKLQQVKKKYDPESVFNRWFPIIPAA</sequence>
<dbReference type="InterPro" id="IPR016167">
    <property type="entry name" value="FAD-bd_PCMH_sub1"/>
</dbReference>
<keyword evidence="8" id="KW-1185">Reference proteome</keyword>
<dbReference type="PANTHER" id="PTHR42973:SF39">
    <property type="entry name" value="FAD-BINDING PCMH-TYPE DOMAIN-CONTAINING PROTEIN"/>
    <property type="match status" value="1"/>
</dbReference>
<evidence type="ECO:0000256" key="3">
    <source>
        <dbReference type="ARBA" id="ARBA00022630"/>
    </source>
</evidence>
<feature type="domain" description="FAD-binding PCMH-type" evidence="6">
    <location>
        <begin position="26"/>
        <end position="202"/>
    </location>
</feature>
<dbReference type="Pfam" id="PF08031">
    <property type="entry name" value="BBE"/>
    <property type="match status" value="1"/>
</dbReference>
<dbReference type="GO" id="GO:0016491">
    <property type="term" value="F:oxidoreductase activity"/>
    <property type="evidence" value="ECO:0007669"/>
    <property type="project" value="UniProtKB-KW"/>
</dbReference>
<dbReference type="InterPro" id="IPR012951">
    <property type="entry name" value="BBE"/>
</dbReference>
<dbReference type="STRING" id="71717.A0A4Y7TMY2"/>
<evidence type="ECO:0000256" key="2">
    <source>
        <dbReference type="ARBA" id="ARBA00005466"/>
    </source>
</evidence>
<comment type="cofactor">
    <cofactor evidence="1">
        <name>FAD</name>
        <dbReference type="ChEBI" id="CHEBI:57692"/>
    </cofactor>
</comment>
<dbReference type="InterPro" id="IPR036318">
    <property type="entry name" value="FAD-bd_PCMH-like_sf"/>
</dbReference>
<dbReference type="InterPro" id="IPR016169">
    <property type="entry name" value="FAD-bd_PCMH_sub2"/>
</dbReference>